<dbReference type="EMBL" id="BAAARI010000012">
    <property type="protein sequence ID" value="GAA2580351.1"/>
    <property type="molecule type" value="Genomic_DNA"/>
</dbReference>
<evidence type="ECO:0008006" key="3">
    <source>
        <dbReference type="Google" id="ProtNLM"/>
    </source>
</evidence>
<dbReference type="Proteomes" id="UP001500274">
    <property type="component" value="Unassembled WGS sequence"/>
</dbReference>
<evidence type="ECO:0000313" key="2">
    <source>
        <dbReference type="Proteomes" id="UP001500274"/>
    </source>
</evidence>
<proteinExistence type="predicted"/>
<name>A0ABP6BP40_9MICO</name>
<reference evidence="2" key="1">
    <citation type="journal article" date="2019" name="Int. J. Syst. Evol. Microbiol.">
        <title>The Global Catalogue of Microorganisms (GCM) 10K type strain sequencing project: providing services to taxonomists for standard genome sequencing and annotation.</title>
        <authorList>
            <consortium name="The Broad Institute Genomics Platform"/>
            <consortium name="The Broad Institute Genome Sequencing Center for Infectious Disease"/>
            <person name="Wu L."/>
            <person name="Ma J."/>
        </authorList>
    </citation>
    <scope>NUCLEOTIDE SEQUENCE [LARGE SCALE GENOMIC DNA]</scope>
    <source>
        <strain evidence="2">JCM 16365</strain>
    </source>
</reference>
<sequence>MEDVRPLPIGVRPLPAETVSGYLARLATANMLTPRDLRLHVTAVAGLSPSRPNLERAAGWAERLGGLAPGHFDADARRNAMYVRCQHYQWQPTRCRQCGYTQRPRTACQRCSDGSHTTVCSRGGAVCNRHRRWHTDGADFDLAPFPEYARAERCLSGTLWKRGIGLATGELQLAATLIRYWAVDDQISPRVAERVAALGVDELSSETVFLVAYPEVVNLTTVLTDLSFASYLLSPRFSLAEQVWALEAAVITIMRGSTTPRLHHVAEKIVSRGKAAVETAFGMRQNAHNKRPATLEKALIAASQRHRSCLLRHLSSVRIQVPPFEPGVAAPRNDVLVRRRPLPDLALQE</sequence>
<comment type="caution">
    <text evidence="1">The sequence shown here is derived from an EMBL/GenBank/DDBJ whole genome shotgun (WGS) entry which is preliminary data.</text>
</comment>
<protein>
    <recommendedName>
        <fullName evidence="3">TniQ protein</fullName>
    </recommendedName>
</protein>
<organism evidence="1 2">
    <name type="scientific">Microbacterium binotii</name>
    <dbReference type="NCBI Taxonomy" id="462710"/>
    <lineage>
        <taxon>Bacteria</taxon>
        <taxon>Bacillati</taxon>
        <taxon>Actinomycetota</taxon>
        <taxon>Actinomycetes</taxon>
        <taxon>Micrococcales</taxon>
        <taxon>Microbacteriaceae</taxon>
        <taxon>Microbacterium</taxon>
    </lineage>
</organism>
<accession>A0ABP6BP40</accession>
<evidence type="ECO:0000313" key="1">
    <source>
        <dbReference type="EMBL" id="GAA2580351.1"/>
    </source>
</evidence>
<keyword evidence="2" id="KW-1185">Reference proteome</keyword>
<gene>
    <name evidence="1" type="ORF">GCM10009862_19440</name>
</gene>